<evidence type="ECO:0000256" key="3">
    <source>
        <dbReference type="ARBA" id="ARBA00022448"/>
    </source>
</evidence>
<proteinExistence type="inferred from homology"/>
<dbReference type="PROSITE" id="PS51012">
    <property type="entry name" value="ABC_TM2"/>
    <property type="match status" value="1"/>
</dbReference>
<evidence type="ECO:0000256" key="4">
    <source>
        <dbReference type="ARBA" id="ARBA00022475"/>
    </source>
</evidence>
<evidence type="ECO:0000256" key="8">
    <source>
        <dbReference type="SAM" id="Phobius"/>
    </source>
</evidence>
<feature type="transmembrane region" description="Helical" evidence="8">
    <location>
        <begin position="358"/>
        <end position="377"/>
    </location>
</feature>
<feature type="transmembrane region" description="Helical" evidence="8">
    <location>
        <begin position="22"/>
        <end position="40"/>
    </location>
</feature>
<gene>
    <name evidence="10" type="ORF">LX64_01072</name>
</gene>
<dbReference type="Pfam" id="PF12698">
    <property type="entry name" value="ABC2_membrane_3"/>
    <property type="match status" value="1"/>
</dbReference>
<dbReference type="AlphaFoldDB" id="A0A327QVQ9"/>
<keyword evidence="5 8" id="KW-0812">Transmembrane</keyword>
<dbReference type="OrthoDB" id="9811522at2"/>
<evidence type="ECO:0000256" key="2">
    <source>
        <dbReference type="ARBA" id="ARBA00007783"/>
    </source>
</evidence>
<feature type="transmembrane region" description="Helical" evidence="8">
    <location>
        <begin position="238"/>
        <end position="258"/>
    </location>
</feature>
<keyword evidence="6 8" id="KW-1133">Transmembrane helix</keyword>
<dbReference type="GO" id="GO:0140359">
    <property type="term" value="F:ABC-type transporter activity"/>
    <property type="evidence" value="ECO:0007669"/>
    <property type="project" value="InterPro"/>
</dbReference>
<dbReference type="RefSeq" id="WP_111596573.1">
    <property type="nucleotide sequence ID" value="NZ_QLLL01000002.1"/>
</dbReference>
<reference evidence="10 11" key="1">
    <citation type="submission" date="2018-06" db="EMBL/GenBank/DDBJ databases">
        <title>Genomic Encyclopedia of Archaeal and Bacterial Type Strains, Phase II (KMG-II): from individual species to whole genera.</title>
        <authorList>
            <person name="Goeker M."/>
        </authorList>
    </citation>
    <scope>NUCLEOTIDE SEQUENCE [LARGE SCALE GENOMIC DNA]</scope>
    <source>
        <strain evidence="10 11">DSM 23857</strain>
    </source>
</reference>
<keyword evidence="4" id="KW-1003">Cell membrane</keyword>
<dbReference type="InterPro" id="IPR047817">
    <property type="entry name" value="ABC2_TM_bact-type"/>
</dbReference>
<dbReference type="PANTHER" id="PTHR30294">
    <property type="entry name" value="MEMBRANE COMPONENT OF ABC TRANSPORTER YHHJ-RELATED"/>
    <property type="match status" value="1"/>
</dbReference>
<keyword evidence="7 8" id="KW-0472">Membrane</keyword>
<keyword evidence="11" id="KW-1185">Reference proteome</keyword>
<dbReference type="Gene3D" id="3.40.1710.10">
    <property type="entry name" value="abc type-2 transporter like domain"/>
    <property type="match status" value="1"/>
</dbReference>
<organism evidence="10 11">
    <name type="scientific">Chitinophaga skermanii</name>
    <dbReference type="NCBI Taxonomy" id="331697"/>
    <lineage>
        <taxon>Bacteria</taxon>
        <taxon>Pseudomonadati</taxon>
        <taxon>Bacteroidota</taxon>
        <taxon>Chitinophagia</taxon>
        <taxon>Chitinophagales</taxon>
        <taxon>Chitinophagaceae</taxon>
        <taxon>Chitinophaga</taxon>
    </lineage>
</organism>
<dbReference type="EMBL" id="QLLL01000002">
    <property type="protein sequence ID" value="RAJ08421.1"/>
    <property type="molecule type" value="Genomic_DNA"/>
</dbReference>
<name>A0A327QVQ9_9BACT</name>
<comment type="similarity">
    <text evidence="2">Belongs to the ABC-2 integral membrane protein family.</text>
</comment>
<evidence type="ECO:0000256" key="7">
    <source>
        <dbReference type="ARBA" id="ARBA00023136"/>
    </source>
</evidence>
<evidence type="ECO:0000313" key="10">
    <source>
        <dbReference type="EMBL" id="RAJ08421.1"/>
    </source>
</evidence>
<evidence type="ECO:0000256" key="1">
    <source>
        <dbReference type="ARBA" id="ARBA00004651"/>
    </source>
</evidence>
<evidence type="ECO:0000256" key="5">
    <source>
        <dbReference type="ARBA" id="ARBA00022692"/>
    </source>
</evidence>
<protein>
    <submittedName>
        <fullName evidence="10">ABC-2 type transport system permease protein</fullName>
    </submittedName>
</protein>
<accession>A0A327QVQ9</accession>
<dbReference type="InterPro" id="IPR051449">
    <property type="entry name" value="ABC-2_transporter_component"/>
</dbReference>
<dbReference type="PANTHER" id="PTHR30294:SF46">
    <property type="entry name" value="ABC TRANSPORTER PERMEASE"/>
    <property type="match status" value="1"/>
</dbReference>
<feature type="domain" description="ABC transmembrane type-2" evidence="9">
    <location>
        <begin position="151"/>
        <end position="380"/>
    </location>
</feature>
<evidence type="ECO:0000256" key="6">
    <source>
        <dbReference type="ARBA" id="ARBA00022989"/>
    </source>
</evidence>
<keyword evidence="3" id="KW-0813">Transport</keyword>
<evidence type="ECO:0000313" key="11">
    <source>
        <dbReference type="Proteomes" id="UP000249547"/>
    </source>
</evidence>
<feature type="transmembrane region" description="Helical" evidence="8">
    <location>
        <begin position="303"/>
        <end position="320"/>
    </location>
</feature>
<comment type="caution">
    <text evidence="10">The sequence shown here is derived from an EMBL/GenBank/DDBJ whole genome shotgun (WGS) entry which is preliminary data.</text>
</comment>
<dbReference type="GO" id="GO:0005886">
    <property type="term" value="C:plasma membrane"/>
    <property type="evidence" value="ECO:0007669"/>
    <property type="project" value="UniProtKB-SubCell"/>
</dbReference>
<feature type="transmembrane region" description="Helical" evidence="8">
    <location>
        <begin position="187"/>
        <end position="209"/>
    </location>
</feature>
<comment type="subcellular location">
    <subcellularLocation>
        <location evidence="1">Cell membrane</location>
        <topology evidence="1">Multi-pass membrane protein</topology>
    </subcellularLocation>
</comment>
<dbReference type="InterPro" id="IPR013525">
    <property type="entry name" value="ABC2_TM"/>
</dbReference>
<evidence type="ECO:0000259" key="9">
    <source>
        <dbReference type="PROSITE" id="PS51012"/>
    </source>
</evidence>
<dbReference type="Proteomes" id="UP000249547">
    <property type="component" value="Unassembled WGS sequence"/>
</dbReference>
<feature type="transmembrane region" description="Helical" evidence="8">
    <location>
        <begin position="270"/>
        <end position="291"/>
    </location>
</feature>
<feature type="transmembrane region" description="Helical" evidence="8">
    <location>
        <begin position="332"/>
        <end position="352"/>
    </location>
</feature>
<sequence length="390" mass="44658">MRNGLLYIILREWKRIFSRPDHYLVLIVLPPIIFFFYAFIYNKQKAEDLPVAIWDEDRTALSRQLMFMLEETPSMHITYQISSMTELEQLMREGKIFGAVHFPKRMEKQIKSRHPVNISVYTNASNLVPGKLVYADASKVLITAGSGVVLQKFVKTGMSPAKAMALVQPLKLNIQQLYNPNYNYQQYLVPGLVTVALQMMIIMVVVLAINTEWNEGTMLEILPKANYSAGNIVVGKTIAHLGVSWLNFILMVGVLFPYFNLTRDGSTFQLFILFNFLSLACIGIGMMISTLANDTMLAADVGLFYTSPAFVFSGFTFPRWAMPWYDQYYAQLMPYTAFLDGFFQVYFMGLPLHYAQPYILKLLLFIGVTFFVSVFFLHKRIQKIHAYATA</sequence>